<evidence type="ECO:0000313" key="4">
    <source>
        <dbReference type="RefSeq" id="XP_022964552.1"/>
    </source>
</evidence>
<dbReference type="RefSeq" id="XP_022964552.1">
    <property type="nucleotide sequence ID" value="XM_023108784.1"/>
</dbReference>
<dbReference type="PANTHER" id="PTHR46410">
    <property type="entry name" value="AT-RICH INTERACTIVE DOMAIN-CONTAINING PROTEIN 2"/>
    <property type="match status" value="1"/>
</dbReference>
<proteinExistence type="predicted"/>
<evidence type="ECO:0000313" key="3">
    <source>
        <dbReference type="RefSeq" id="XP_022964551.1"/>
    </source>
</evidence>
<evidence type="ECO:0000256" key="1">
    <source>
        <dbReference type="SAM" id="MobiDB-lite"/>
    </source>
</evidence>
<dbReference type="Proteomes" id="UP000504609">
    <property type="component" value="Unplaced"/>
</dbReference>
<protein>
    <submittedName>
        <fullName evidence="3 4">AT-rich interactive domain-containing protein 1-like isoform X1</fullName>
    </submittedName>
</protein>
<accession>A0A6J1HI37</accession>
<dbReference type="RefSeq" id="XP_022964551.1">
    <property type="nucleotide sequence ID" value="XM_023108783.1"/>
</dbReference>
<dbReference type="GeneID" id="111464543"/>
<evidence type="ECO:0000313" key="2">
    <source>
        <dbReference type="Proteomes" id="UP000504609"/>
    </source>
</evidence>
<feature type="compositionally biased region" description="Low complexity" evidence="1">
    <location>
        <begin position="180"/>
        <end position="189"/>
    </location>
</feature>
<feature type="region of interest" description="Disordered" evidence="1">
    <location>
        <begin position="172"/>
        <end position="197"/>
    </location>
</feature>
<reference evidence="3 4" key="1">
    <citation type="submission" date="2025-04" db="UniProtKB">
        <authorList>
            <consortium name="RefSeq"/>
        </authorList>
    </citation>
    <scope>IDENTIFICATION</scope>
    <source>
        <tissue evidence="3 4">Young leaves</tissue>
    </source>
</reference>
<organism evidence="2 4">
    <name type="scientific">Cucurbita moschata</name>
    <name type="common">Winter crookneck squash</name>
    <name type="synonym">Cucurbita pepo var. moschata</name>
    <dbReference type="NCBI Taxonomy" id="3662"/>
    <lineage>
        <taxon>Eukaryota</taxon>
        <taxon>Viridiplantae</taxon>
        <taxon>Streptophyta</taxon>
        <taxon>Embryophyta</taxon>
        <taxon>Tracheophyta</taxon>
        <taxon>Spermatophyta</taxon>
        <taxon>Magnoliopsida</taxon>
        <taxon>eudicotyledons</taxon>
        <taxon>Gunneridae</taxon>
        <taxon>Pentapetalae</taxon>
        <taxon>rosids</taxon>
        <taxon>fabids</taxon>
        <taxon>Cucurbitales</taxon>
        <taxon>Cucurbitaceae</taxon>
        <taxon>Cucurbiteae</taxon>
        <taxon>Cucurbita</taxon>
    </lineage>
</organism>
<dbReference type="KEGG" id="cmos:111464543"/>
<keyword evidence="2" id="KW-1185">Reference proteome</keyword>
<dbReference type="CDD" id="cd00167">
    <property type="entry name" value="SANT"/>
    <property type="match status" value="1"/>
</dbReference>
<sequence>MLSDELMNCVGFDENSISDFSKRIFDMKSDRMKSGVVFPQRSKKLQDIDHCTIKNEDIKVIDPPSVKEANFVPERTQKPMLGLLNWLKDVARNPCDPSICSLPEKSKWKSHGNEEVWKQVLLVREEFFVKRRVDASSEQSFLQRNQRMHPCMYDNDTVPIYNLRKRLSIDNKVQSQEPVSKSSDSSPSDSSDEYKPVLLGPDYQAQIPEWNGVISNSNLKWLGTQEWPLNLKKGSNRNPVERDPIGKGRRDPCGCLDAGSVGCVKFHVAEKRHRLKLELGAAFLQWRFDQMGEDVTFAWKVDDEKKFEDIVTSNPPSLGICFWDEIVESFPSRSREDLVSYYYNVFLLRRRGHQNRVTPNKIDSDDESESRITTNGFGHKVHNSPGSIFYSPKKPRHFLFFIFVRTLKRKILVCYMESCSCNLWKMEGSQWDEYVVIPTNCYENGLFSEAQMFGFSIN</sequence>
<dbReference type="PANTHER" id="PTHR46410:SF18">
    <property type="entry name" value="AT-RICH INTERACTIVE DOMAIN-CONTAINING PROTEIN 2"/>
    <property type="match status" value="1"/>
</dbReference>
<dbReference type="InterPro" id="IPR001005">
    <property type="entry name" value="SANT/Myb"/>
</dbReference>
<name>A0A6J1HI37_CUCMO</name>
<gene>
    <name evidence="3 4" type="primary">LOC111464543</name>
</gene>
<dbReference type="AlphaFoldDB" id="A0A6J1HI37"/>